<dbReference type="AlphaFoldDB" id="A0ABD5X2W2"/>
<evidence type="ECO:0008006" key="3">
    <source>
        <dbReference type="Google" id="ProtNLM"/>
    </source>
</evidence>
<accession>A0ABD5X2W2</accession>
<gene>
    <name evidence="1" type="ORF">ACFQJ7_05395</name>
</gene>
<evidence type="ECO:0000313" key="1">
    <source>
        <dbReference type="EMBL" id="MFC7125475.1"/>
    </source>
</evidence>
<protein>
    <recommendedName>
        <fullName evidence="3">SipW-cognate class signal peptide</fullName>
    </recommendedName>
</protein>
<sequence length="217" mass="23349">MKRRTILVAIGGSAAVGSGLAGTSAFSTVEAQRDVTINVAGDSSAYLKFETVSRSRNSKHFASMDGDETIGIDISEHDAFDSKNGVEPGEGTNTSALTWFDDLVQVCNQGLEDVAFFIKKPTDDDFPDGIDAQYQGTSRLMCYVGEATDETVGTNVLDIDPIMGKDSAVELEVGKCITFGLRVYTDGIDATEYDQVFNEKVTLVGDVDEDPSFRPDN</sequence>
<reference evidence="1 2" key="1">
    <citation type="journal article" date="2014" name="Int. J. Syst. Evol. Microbiol.">
        <title>Complete genome sequence of Corynebacterium casei LMG S-19264T (=DSM 44701T), isolated from a smear-ripened cheese.</title>
        <authorList>
            <consortium name="US DOE Joint Genome Institute (JGI-PGF)"/>
            <person name="Walter F."/>
            <person name="Albersmeier A."/>
            <person name="Kalinowski J."/>
            <person name="Ruckert C."/>
        </authorList>
    </citation>
    <scope>NUCLEOTIDE SEQUENCE [LARGE SCALE GENOMIC DNA]</scope>
    <source>
        <strain evidence="1 2">CGMCC 4.7215</strain>
    </source>
</reference>
<evidence type="ECO:0000313" key="2">
    <source>
        <dbReference type="Proteomes" id="UP001596414"/>
    </source>
</evidence>
<organism evidence="1 2">
    <name type="scientific">Halovenus rubra</name>
    <dbReference type="NCBI Taxonomy" id="869890"/>
    <lineage>
        <taxon>Archaea</taxon>
        <taxon>Methanobacteriati</taxon>
        <taxon>Methanobacteriota</taxon>
        <taxon>Stenosarchaea group</taxon>
        <taxon>Halobacteria</taxon>
        <taxon>Halobacteriales</taxon>
        <taxon>Haloarculaceae</taxon>
        <taxon>Halovenus</taxon>
    </lineage>
</organism>
<name>A0ABD5X2W2_9EURY</name>
<dbReference type="EMBL" id="JBHSZQ010000004">
    <property type="protein sequence ID" value="MFC7125475.1"/>
    <property type="molecule type" value="Genomic_DNA"/>
</dbReference>
<proteinExistence type="predicted"/>
<dbReference type="RefSeq" id="WP_267636471.1">
    <property type="nucleotide sequence ID" value="NZ_JAODIY010000004.1"/>
</dbReference>
<dbReference type="Proteomes" id="UP001596414">
    <property type="component" value="Unassembled WGS sequence"/>
</dbReference>
<comment type="caution">
    <text evidence="1">The sequence shown here is derived from an EMBL/GenBank/DDBJ whole genome shotgun (WGS) entry which is preliminary data.</text>
</comment>